<evidence type="ECO:0000256" key="1">
    <source>
        <dbReference type="ARBA" id="ARBA00010617"/>
    </source>
</evidence>
<dbReference type="Gene3D" id="1.10.630.10">
    <property type="entry name" value="Cytochrome P450"/>
    <property type="match status" value="1"/>
</dbReference>
<evidence type="ECO:0000256" key="4">
    <source>
        <dbReference type="ARBA" id="ARBA00023002"/>
    </source>
</evidence>
<dbReference type="PANTHER" id="PTHR46696">
    <property type="entry name" value="P450, PUTATIVE (EUROFUNG)-RELATED"/>
    <property type="match status" value="1"/>
</dbReference>
<keyword evidence="3 7" id="KW-0479">Metal-binding</keyword>
<organism evidence="8 9">
    <name type="scientific">Actinacidiphila cocklensis</name>
    <dbReference type="NCBI Taxonomy" id="887465"/>
    <lineage>
        <taxon>Bacteria</taxon>
        <taxon>Bacillati</taxon>
        <taxon>Actinomycetota</taxon>
        <taxon>Actinomycetes</taxon>
        <taxon>Kitasatosporales</taxon>
        <taxon>Streptomycetaceae</taxon>
        <taxon>Actinacidiphila</taxon>
    </lineage>
</organism>
<accession>A0A9W4DSU7</accession>
<dbReference type="Proteomes" id="UP001152519">
    <property type="component" value="Unassembled WGS sequence"/>
</dbReference>
<evidence type="ECO:0000256" key="5">
    <source>
        <dbReference type="ARBA" id="ARBA00023004"/>
    </source>
</evidence>
<reference evidence="8" key="1">
    <citation type="submission" date="2021-05" db="EMBL/GenBank/DDBJ databases">
        <authorList>
            <person name="Arsene-Ploetze F."/>
        </authorList>
    </citation>
    <scope>NUCLEOTIDE SEQUENCE</scope>
    <source>
        <strain evidence="8">DSM 42138</strain>
    </source>
</reference>
<dbReference type="GO" id="GO:0016705">
    <property type="term" value="F:oxidoreductase activity, acting on paired donors, with incorporation or reduction of molecular oxygen"/>
    <property type="evidence" value="ECO:0007669"/>
    <property type="project" value="InterPro"/>
</dbReference>
<dbReference type="GO" id="GO:0004497">
    <property type="term" value="F:monooxygenase activity"/>
    <property type="evidence" value="ECO:0007669"/>
    <property type="project" value="UniProtKB-KW"/>
</dbReference>
<keyword evidence="2 7" id="KW-0349">Heme</keyword>
<keyword evidence="9" id="KW-1185">Reference proteome</keyword>
<dbReference type="InterPro" id="IPR001128">
    <property type="entry name" value="Cyt_P450"/>
</dbReference>
<dbReference type="InterPro" id="IPR036396">
    <property type="entry name" value="Cyt_P450_sf"/>
</dbReference>
<dbReference type="PRINTS" id="PR00359">
    <property type="entry name" value="BP450"/>
</dbReference>
<dbReference type="GO" id="GO:0020037">
    <property type="term" value="F:heme binding"/>
    <property type="evidence" value="ECO:0007669"/>
    <property type="project" value="InterPro"/>
</dbReference>
<gene>
    <name evidence="8" type="primary">cyp105B</name>
    <name evidence="8" type="ORF">SCOCK_50141</name>
</gene>
<dbReference type="PANTHER" id="PTHR46696:SF1">
    <property type="entry name" value="CYTOCHROME P450 YJIB-RELATED"/>
    <property type="match status" value="1"/>
</dbReference>
<dbReference type="SUPFAM" id="SSF48264">
    <property type="entry name" value="Cytochrome P450"/>
    <property type="match status" value="1"/>
</dbReference>
<dbReference type="AlphaFoldDB" id="A0A9W4DSU7"/>
<comment type="caution">
    <text evidence="8">The sequence shown here is derived from an EMBL/GenBank/DDBJ whole genome shotgun (WGS) entry which is preliminary data.</text>
</comment>
<comment type="similarity">
    <text evidence="1 7">Belongs to the cytochrome P450 family.</text>
</comment>
<dbReference type="GO" id="GO:0005506">
    <property type="term" value="F:iron ion binding"/>
    <property type="evidence" value="ECO:0007669"/>
    <property type="project" value="InterPro"/>
</dbReference>
<dbReference type="InterPro" id="IPR002397">
    <property type="entry name" value="Cyt_P450_B"/>
</dbReference>
<keyword evidence="5 7" id="KW-0408">Iron</keyword>
<evidence type="ECO:0000256" key="3">
    <source>
        <dbReference type="ARBA" id="ARBA00022723"/>
    </source>
</evidence>
<protein>
    <submittedName>
        <fullName evidence="8">Cytochrome P450-SU2</fullName>
        <ecNumber evidence="8">1.14.-.-</ecNumber>
    </submittedName>
</protein>
<name>A0A9W4DSU7_9ACTN</name>
<dbReference type="PROSITE" id="PS00086">
    <property type="entry name" value="CYTOCHROME_P450"/>
    <property type="match status" value="1"/>
</dbReference>
<dbReference type="EMBL" id="CAJSLV010000081">
    <property type="protein sequence ID" value="CAG6397092.1"/>
    <property type="molecule type" value="Genomic_DNA"/>
</dbReference>
<keyword evidence="4 7" id="KW-0560">Oxidoreductase</keyword>
<dbReference type="CDD" id="cd11030">
    <property type="entry name" value="CYP105-like"/>
    <property type="match status" value="1"/>
</dbReference>
<proteinExistence type="inferred from homology"/>
<dbReference type="EC" id="1.14.-.-" evidence="8"/>
<evidence type="ECO:0000256" key="7">
    <source>
        <dbReference type="RuleBase" id="RU000461"/>
    </source>
</evidence>
<dbReference type="PRINTS" id="PR00385">
    <property type="entry name" value="P450"/>
</dbReference>
<dbReference type="FunFam" id="1.10.630.10:FF:000018">
    <property type="entry name" value="Cytochrome P450 monooxygenase"/>
    <property type="match status" value="1"/>
</dbReference>
<dbReference type="Pfam" id="PF00067">
    <property type="entry name" value="p450"/>
    <property type="match status" value="1"/>
</dbReference>
<sequence>MNDMVCPITNGLPKVRERPLDPPAIFGQLRDDRPIAPMTFPDGARGWVVTSFAHARTILTDSRFSSQGSLKHLAFASELATELDIEKDLPPGQFEHMDPPEHTRFRKLLTGEFTLRRMKAMVPQIERIAAGRVAAMRAKGQSADLVRDFSVPMSAQVICELLGVPEDARGRFEELSFRALSLDVKAEESKAVLDAIVNLLIEVAMGKVAEPGDDLLTGLVTGGQLEPAELIGVTLLLLVAGHETSANMLSLGTYALLREPEQLAKLRADESLIDNAVEELLRYLTIVHIGVQRTPTEDVELAGVTLRAGETALIHLPSVNRDPERFPDPDRLDITRGAIGHLTFSHGIHQCLGQQLARQELKVGFTTLLREFPDLRLAVDPDEIPMRENMTIYGVHELPVAW</sequence>
<dbReference type="InterPro" id="IPR017972">
    <property type="entry name" value="Cyt_P450_CS"/>
</dbReference>
<evidence type="ECO:0000256" key="6">
    <source>
        <dbReference type="ARBA" id="ARBA00023033"/>
    </source>
</evidence>
<dbReference type="RefSeq" id="WP_251496581.1">
    <property type="nucleotide sequence ID" value="NZ_CAJSLV010000081.1"/>
</dbReference>
<evidence type="ECO:0000313" key="8">
    <source>
        <dbReference type="EMBL" id="CAG6397092.1"/>
    </source>
</evidence>
<keyword evidence="6 7" id="KW-0503">Monooxygenase</keyword>
<evidence type="ECO:0000313" key="9">
    <source>
        <dbReference type="Proteomes" id="UP001152519"/>
    </source>
</evidence>
<evidence type="ECO:0000256" key="2">
    <source>
        <dbReference type="ARBA" id="ARBA00022617"/>
    </source>
</evidence>